<evidence type="ECO:0000256" key="7">
    <source>
        <dbReference type="ARBA" id="ARBA00023065"/>
    </source>
</evidence>
<dbReference type="Pfam" id="PF03814">
    <property type="entry name" value="KdpA"/>
    <property type="match status" value="1"/>
</dbReference>
<feature type="transmembrane region" description="Helical" evidence="9">
    <location>
        <begin position="525"/>
        <end position="547"/>
    </location>
</feature>
<dbReference type="AlphaFoldDB" id="A0A140E419"/>
<sequence>MNEAGFLQILIYLSVLLLLSKPLGVYMARVYQDESIVANTWFAGLERGLYRLCGIQDKQDMRWQQYAAALLIFNLLGLLVVYTLQTCQDLLPLNPQALPALASDSALNTAISFATNTNWQGYAGEASMSYLTQMLGLTVQNFLSAASGMAVLVALIRGFSRRNTNSIGNFWVDMTRSTLYILLPLSLLLAVALVGQGVVQTFDRYATVKLPEPLTYATPAVDAAGHTVLDAQGQPLTQTQQSQEQTLALALGPAASQIAIKQLGTNGGGFFNANSAHPYENPTPLSNFLEMLAILLIPAALCHTFGFLVGDSRQGWTLLAAMTLVFVALVFVTVPAEQQGNPALTSLGVDQAASNQQPGGNMEGKEARFGIVNSALWAVATTAASNGSVNAMHDSFTPIGGMIPMWLIQLGEVIFGGVGSGLYGMIVFALVAVFIAGLMIGRTPEYLGKKIEAFEMQMAAVIILIPPLLVLGGTALAVMTEAGKAGILNPGAHGFSEVLYALSSAGNNNGSAFAGLSANVPFYNYLLGLAMLVSRYGLMLPVLAIAGSLAAKKHIPVGPGTLPTHTPLFAVLLIITVLMVGALTFVPALALGPIVEQLQMLAHS</sequence>
<evidence type="ECO:0000256" key="5">
    <source>
        <dbReference type="ARBA" id="ARBA00022958"/>
    </source>
</evidence>
<feature type="transmembrane region" description="Helical" evidence="9">
    <location>
        <begin position="413"/>
        <end position="438"/>
    </location>
</feature>
<feature type="transmembrane region" description="Helical" evidence="9">
    <location>
        <begin position="6"/>
        <end position="26"/>
    </location>
</feature>
<feature type="transmembrane region" description="Helical" evidence="9">
    <location>
        <begin position="568"/>
        <end position="595"/>
    </location>
</feature>
<dbReference type="GO" id="GO:0030955">
    <property type="term" value="F:potassium ion binding"/>
    <property type="evidence" value="ECO:0007669"/>
    <property type="project" value="UniProtKB-UniRule"/>
</dbReference>
<evidence type="ECO:0000256" key="9">
    <source>
        <dbReference type="HAMAP-Rule" id="MF_00275"/>
    </source>
</evidence>
<comment type="subunit">
    <text evidence="9">The system is composed of three essential subunits: KdpA, KdpB and KdpC.</text>
</comment>
<dbReference type="OrthoDB" id="9763796at2"/>
<feature type="transmembrane region" description="Helical" evidence="9">
    <location>
        <begin position="137"/>
        <end position="159"/>
    </location>
</feature>
<gene>
    <name evidence="9" type="primary">kdpA</name>
    <name evidence="10" type="ORF">JT25_001365</name>
</gene>
<accession>A0A140E419</accession>
<dbReference type="STRING" id="1538553.JT25_001365"/>
<evidence type="ECO:0000256" key="4">
    <source>
        <dbReference type="ARBA" id="ARBA00022692"/>
    </source>
</evidence>
<dbReference type="InterPro" id="IPR004623">
    <property type="entry name" value="KdpA"/>
</dbReference>
<dbReference type="GO" id="GO:0008556">
    <property type="term" value="F:P-type potassium transmembrane transporter activity"/>
    <property type="evidence" value="ECO:0007669"/>
    <property type="project" value="InterPro"/>
</dbReference>
<keyword evidence="1 9" id="KW-0813">Transport</keyword>
<dbReference type="NCBIfam" id="TIGR00680">
    <property type="entry name" value="kdpA"/>
    <property type="match status" value="1"/>
</dbReference>
<feature type="transmembrane region" description="Helical" evidence="9">
    <location>
        <begin position="316"/>
        <end position="336"/>
    </location>
</feature>
<dbReference type="GO" id="GO:0005886">
    <property type="term" value="C:plasma membrane"/>
    <property type="evidence" value="ECO:0007669"/>
    <property type="project" value="UniProtKB-SubCell"/>
</dbReference>
<keyword evidence="2 9" id="KW-1003">Cell membrane</keyword>
<name>A0A140E419_9GAMM</name>
<dbReference type="RefSeq" id="WP_036272256.1">
    <property type="nucleotide sequence ID" value="NZ_CP014476.1"/>
</dbReference>
<proteinExistence type="inferred from homology"/>
<evidence type="ECO:0000313" key="10">
    <source>
        <dbReference type="EMBL" id="AMK75143.1"/>
    </source>
</evidence>
<dbReference type="PANTHER" id="PTHR30607:SF2">
    <property type="entry name" value="POTASSIUM-TRANSPORTING ATPASE POTASSIUM-BINDING SUBUNIT"/>
    <property type="match status" value="1"/>
</dbReference>
<dbReference type="PIRSF" id="PIRSF001294">
    <property type="entry name" value="K_ATPaseA"/>
    <property type="match status" value="1"/>
</dbReference>
<feature type="transmembrane region" description="Helical" evidence="9">
    <location>
        <begin position="66"/>
        <end position="84"/>
    </location>
</feature>
<keyword evidence="7 9" id="KW-0406">Ion transport</keyword>
<dbReference type="HAMAP" id="MF_00275">
    <property type="entry name" value="KdpA"/>
    <property type="match status" value="1"/>
</dbReference>
<keyword evidence="4 9" id="KW-0812">Transmembrane</keyword>
<feature type="transmembrane region" description="Helical" evidence="9">
    <location>
        <begin position="179"/>
        <end position="199"/>
    </location>
</feature>
<comment type="subcellular location">
    <subcellularLocation>
        <location evidence="9">Cell membrane</location>
        <topology evidence="9">Multi-pass membrane protein</topology>
    </subcellularLocation>
</comment>
<dbReference type="KEGG" id="mdn:JT25_001365"/>
<feature type="transmembrane region" description="Helical" evidence="9">
    <location>
        <begin position="459"/>
        <end position="479"/>
    </location>
</feature>
<keyword evidence="8 9" id="KW-0472">Membrane</keyword>
<dbReference type="EMBL" id="CP014476">
    <property type="protein sequence ID" value="AMK75143.1"/>
    <property type="molecule type" value="Genomic_DNA"/>
</dbReference>
<evidence type="ECO:0000256" key="6">
    <source>
        <dbReference type="ARBA" id="ARBA00022989"/>
    </source>
</evidence>
<keyword evidence="3 9" id="KW-0633">Potassium transport</keyword>
<comment type="similarity">
    <text evidence="9">Belongs to the KdpA family.</text>
</comment>
<evidence type="ECO:0000256" key="1">
    <source>
        <dbReference type="ARBA" id="ARBA00022448"/>
    </source>
</evidence>
<evidence type="ECO:0000256" key="3">
    <source>
        <dbReference type="ARBA" id="ARBA00022538"/>
    </source>
</evidence>
<evidence type="ECO:0000256" key="2">
    <source>
        <dbReference type="ARBA" id="ARBA00022475"/>
    </source>
</evidence>
<dbReference type="PANTHER" id="PTHR30607">
    <property type="entry name" value="POTASSIUM-TRANSPORTING ATPASE A CHAIN"/>
    <property type="match status" value="1"/>
</dbReference>
<reference evidence="10 11" key="1">
    <citation type="journal article" date="2015" name="Environ. Microbiol.">
        <title>Methane oxidation coupled to nitrate reduction under hypoxia by the Gammaproteobacterium Methylomonas denitrificans, sp. nov. type strain FJG1.</title>
        <authorList>
            <person name="Kits K.D."/>
            <person name="Klotz M.G."/>
            <person name="Stein L.Y."/>
        </authorList>
    </citation>
    <scope>NUCLEOTIDE SEQUENCE [LARGE SCALE GENOMIC DNA]</scope>
    <source>
        <strain evidence="10 11">FJG1</strain>
    </source>
</reference>
<comment type="function">
    <text evidence="9">Part of the high-affinity ATP-driven potassium transport (or Kdp) system, which catalyzes the hydrolysis of ATP coupled with the electrogenic transport of potassium into the cytoplasm. This subunit binds the extracellular potassium ions and delivers the ions to the membrane domain of KdpB through an intramembrane tunnel.</text>
</comment>
<dbReference type="Proteomes" id="UP000030512">
    <property type="component" value="Chromosome"/>
</dbReference>
<feature type="transmembrane region" description="Helical" evidence="9">
    <location>
        <begin position="288"/>
        <end position="309"/>
    </location>
</feature>
<protein>
    <recommendedName>
        <fullName evidence="9">Potassium-transporting ATPase potassium-binding subunit</fullName>
    </recommendedName>
    <alternativeName>
        <fullName evidence="9">ATP phosphohydrolase [potassium-transporting] A chain</fullName>
    </alternativeName>
    <alternativeName>
        <fullName evidence="9">Potassium-binding and translocating subunit A</fullName>
    </alternativeName>
    <alternativeName>
        <fullName evidence="9">Potassium-translocating ATPase A chain</fullName>
    </alternativeName>
</protein>
<evidence type="ECO:0000256" key="8">
    <source>
        <dbReference type="ARBA" id="ARBA00023136"/>
    </source>
</evidence>
<organism evidence="10 11">
    <name type="scientific">Methylomonas denitrificans</name>
    <dbReference type="NCBI Taxonomy" id="1538553"/>
    <lineage>
        <taxon>Bacteria</taxon>
        <taxon>Pseudomonadati</taxon>
        <taxon>Pseudomonadota</taxon>
        <taxon>Gammaproteobacteria</taxon>
        <taxon>Methylococcales</taxon>
        <taxon>Methylococcaceae</taxon>
        <taxon>Methylomonas</taxon>
    </lineage>
</organism>
<keyword evidence="6 9" id="KW-1133">Transmembrane helix</keyword>
<evidence type="ECO:0000313" key="11">
    <source>
        <dbReference type="Proteomes" id="UP000030512"/>
    </source>
</evidence>
<keyword evidence="11" id="KW-1185">Reference proteome</keyword>
<keyword evidence="5 9" id="KW-0630">Potassium</keyword>